<proteinExistence type="predicted"/>
<accession>A0AAI9DCP0</accession>
<comment type="caution">
    <text evidence="1">The sequence shown here is derived from an EMBL/GenBank/DDBJ whole genome shotgun (WGS) entry which is preliminary data.</text>
</comment>
<dbReference type="AlphaFoldDB" id="A0AAI9DCP0"/>
<sequence>MAERGQIENFEIYYTDEAGWIDSTHAKGGDALKLKFQIENENLSHDFFKQYPQFMSTPLFKTYFIIDYTQSMYKYGYRAGKNAQWLVKRGLGFEEKKSIALAIMLNMTMHFETLQGNWFYHGILRSDSSFSGEDVISNLLGFYKIFEPKNYDIYLGVASREKAFRIWDHYGAIGNFKNRELRPWIFPDPLIYPNSKPYKKELPFFLRTIQPFDLNNNGEKVLPFSPTKYIHSYNLNRFIPFN</sequence>
<protein>
    <submittedName>
        <fullName evidence="1">Uncharacterized protein</fullName>
    </submittedName>
</protein>
<organism evidence="1">
    <name type="scientific">Providencia stuartii</name>
    <dbReference type="NCBI Taxonomy" id="588"/>
    <lineage>
        <taxon>Bacteria</taxon>
        <taxon>Pseudomonadati</taxon>
        <taxon>Pseudomonadota</taxon>
        <taxon>Gammaproteobacteria</taxon>
        <taxon>Enterobacterales</taxon>
        <taxon>Morganellaceae</taxon>
        <taxon>Providencia</taxon>
    </lineage>
</organism>
<dbReference type="EMBL" id="ABMABF030000007">
    <property type="protein sequence ID" value="EMJ5134792.1"/>
    <property type="molecule type" value="Genomic_DNA"/>
</dbReference>
<reference evidence="1" key="1">
    <citation type="submission" date="2024-02" db="EMBL/GenBank/DDBJ databases">
        <authorList>
            <consortium name="Clinical and Environmental Microbiology Branch: Whole genome sequencing antimicrobial resistance pathogens in the healthcare setting"/>
        </authorList>
    </citation>
    <scope>NUCLEOTIDE SEQUENCE</scope>
    <source>
        <strain evidence="1">2021GO-0154</strain>
    </source>
</reference>
<gene>
    <name evidence="1" type="ORF">RG298_002534</name>
</gene>
<evidence type="ECO:0000313" key="1">
    <source>
        <dbReference type="EMBL" id="EMJ5134792.1"/>
    </source>
</evidence>
<name>A0AAI9DCP0_PROST</name>